<reference evidence="2 3" key="1">
    <citation type="submission" date="2021-12" db="EMBL/GenBank/DDBJ databases">
        <title>High titer production of polyol ester of fatty acids by Rhodotorula paludigena BS15 towards product separation-free biomass refinery.</title>
        <authorList>
            <person name="Mano J."/>
            <person name="Ono H."/>
            <person name="Tanaka T."/>
            <person name="Naito K."/>
            <person name="Sushida H."/>
            <person name="Ike M."/>
            <person name="Tokuyasu K."/>
            <person name="Kitaoka M."/>
        </authorList>
    </citation>
    <scope>NUCLEOTIDE SEQUENCE [LARGE SCALE GENOMIC DNA]</scope>
    <source>
        <strain evidence="2 3">BS15</strain>
    </source>
</reference>
<dbReference type="EMBL" id="BQKY01000008">
    <property type="protein sequence ID" value="GJN90986.1"/>
    <property type="molecule type" value="Genomic_DNA"/>
</dbReference>
<sequence length="436" mass="47029">MHEQSVPHGEDLERFAEICRRLYFEKHGDAAQQVDSILQRLPAAHRTAYARTMSAVRTAFHRSEEQRRRAEVEHLLSSTAPAEGLKAHLGISRESTSVKALRSPAARAYRRARVKEFVAAHCVKDMPGTHPFFRALWAALSMQAQGAAEARCIEWEVDVAVFAEAGGSPEWARDAVVLLKSVLGMSERVKKASYADSLRTSLMGSSAASETSSVAGEPVIAPVIFERATVTAAGLPAQQRKEPPPVPPHRGSLNARTRSGSDPFLDPTEKTARQHASAPPHLAASAVSPLASPASPASPISPSASVPLLSSTSPTTPDPRTPSSPVAHATPPAQYRLFTLPSYLTNPELLTLCALFPDFISTPSTRSAARLPSRKAAQTPARLEAGEAHDLDGADGTTVRVGHGTLRLGTARRDAGWRGTWWERIVSWLRRLFGLV</sequence>
<accession>A0AAV5GN67</accession>
<gene>
    <name evidence="2" type="ORF">Rhopal_004000-T1</name>
</gene>
<name>A0AAV5GN67_9BASI</name>
<feature type="compositionally biased region" description="Low complexity" evidence="1">
    <location>
        <begin position="276"/>
        <end position="315"/>
    </location>
</feature>
<dbReference type="AlphaFoldDB" id="A0AAV5GN67"/>
<dbReference type="Proteomes" id="UP001342314">
    <property type="component" value="Unassembled WGS sequence"/>
</dbReference>
<proteinExistence type="predicted"/>
<feature type="region of interest" description="Disordered" evidence="1">
    <location>
        <begin position="235"/>
        <end position="329"/>
    </location>
</feature>
<evidence type="ECO:0000313" key="3">
    <source>
        <dbReference type="Proteomes" id="UP001342314"/>
    </source>
</evidence>
<evidence type="ECO:0000256" key="1">
    <source>
        <dbReference type="SAM" id="MobiDB-lite"/>
    </source>
</evidence>
<organism evidence="2 3">
    <name type="scientific">Rhodotorula paludigena</name>
    <dbReference type="NCBI Taxonomy" id="86838"/>
    <lineage>
        <taxon>Eukaryota</taxon>
        <taxon>Fungi</taxon>
        <taxon>Dikarya</taxon>
        <taxon>Basidiomycota</taxon>
        <taxon>Pucciniomycotina</taxon>
        <taxon>Microbotryomycetes</taxon>
        <taxon>Sporidiobolales</taxon>
        <taxon>Sporidiobolaceae</taxon>
        <taxon>Rhodotorula</taxon>
    </lineage>
</organism>
<evidence type="ECO:0000313" key="2">
    <source>
        <dbReference type="EMBL" id="GJN90986.1"/>
    </source>
</evidence>
<comment type="caution">
    <text evidence="2">The sequence shown here is derived from an EMBL/GenBank/DDBJ whole genome shotgun (WGS) entry which is preliminary data.</text>
</comment>
<protein>
    <submittedName>
        <fullName evidence="2">Uncharacterized protein</fullName>
    </submittedName>
</protein>
<keyword evidence="3" id="KW-1185">Reference proteome</keyword>